<dbReference type="Gene3D" id="1.10.357.10">
    <property type="entry name" value="Tetracycline Repressor, domain 2"/>
    <property type="match status" value="1"/>
</dbReference>
<name>A0A841DQI9_9ACTN</name>
<keyword evidence="1" id="KW-0805">Transcription regulation</keyword>
<dbReference type="InterPro" id="IPR009057">
    <property type="entry name" value="Homeodomain-like_sf"/>
</dbReference>
<organism evidence="6 7">
    <name type="scientific">Kribbella solani</name>
    <dbReference type="NCBI Taxonomy" id="236067"/>
    <lineage>
        <taxon>Bacteria</taxon>
        <taxon>Bacillati</taxon>
        <taxon>Actinomycetota</taxon>
        <taxon>Actinomycetes</taxon>
        <taxon>Propionibacteriales</taxon>
        <taxon>Kribbellaceae</taxon>
        <taxon>Kribbella</taxon>
    </lineage>
</organism>
<evidence type="ECO:0000256" key="1">
    <source>
        <dbReference type="ARBA" id="ARBA00023015"/>
    </source>
</evidence>
<gene>
    <name evidence="6" type="ORF">HDA44_001978</name>
</gene>
<dbReference type="PROSITE" id="PS50977">
    <property type="entry name" value="HTH_TETR_2"/>
    <property type="match status" value="1"/>
</dbReference>
<dbReference type="Pfam" id="PF14246">
    <property type="entry name" value="TetR_C_7"/>
    <property type="match status" value="1"/>
</dbReference>
<dbReference type="SUPFAM" id="SSF46689">
    <property type="entry name" value="Homeodomain-like"/>
    <property type="match status" value="1"/>
</dbReference>
<dbReference type="FunFam" id="1.10.10.60:FF:000141">
    <property type="entry name" value="TetR family transcriptional regulator"/>
    <property type="match status" value="1"/>
</dbReference>
<dbReference type="PANTHER" id="PTHR30055">
    <property type="entry name" value="HTH-TYPE TRANSCRIPTIONAL REGULATOR RUTR"/>
    <property type="match status" value="1"/>
</dbReference>
<dbReference type="GO" id="GO:0003700">
    <property type="term" value="F:DNA-binding transcription factor activity"/>
    <property type="evidence" value="ECO:0007669"/>
    <property type="project" value="TreeGrafter"/>
</dbReference>
<evidence type="ECO:0000256" key="3">
    <source>
        <dbReference type="ARBA" id="ARBA00023163"/>
    </source>
</evidence>
<dbReference type="PANTHER" id="PTHR30055:SF146">
    <property type="entry name" value="HTH-TYPE TRANSCRIPTIONAL DUAL REGULATOR CECR"/>
    <property type="match status" value="1"/>
</dbReference>
<sequence>MPGTRRGRPSADESARRRAIVQDAGRAVLEERGYAATTMQEIAARAGVSKESLYSWFGSKQQLFADIVTAEGKQTVERLNQARADGPPTAELLQTFARALLELLCGPWSVTVNRAGMASPELAEVVLTHGRYAVGPVIEELLADLHAARILDLPDPAAAFTELFGLVVRDSQIRVLLGEPAPAVRALRRQADDGVRMFSQLHAPG</sequence>
<dbReference type="Proteomes" id="UP000558997">
    <property type="component" value="Unassembled WGS sequence"/>
</dbReference>
<proteinExistence type="predicted"/>
<evidence type="ECO:0000259" key="5">
    <source>
        <dbReference type="PROSITE" id="PS50977"/>
    </source>
</evidence>
<reference evidence="6 7" key="1">
    <citation type="submission" date="2020-08" db="EMBL/GenBank/DDBJ databases">
        <title>Sequencing the genomes of 1000 actinobacteria strains.</title>
        <authorList>
            <person name="Klenk H.-P."/>
        </authorList>
    </citation>
    <scope>NUCLEOTIDE SEQUENCE [LARGE SCALE GENOMIC DNA]</scope>
    <source>
        <strain evidence="6 7">DSM 17294</strain>
    </source>
</reference>
<feature type="domain" description="HTH tetR-type" evidence="5">
    <location>
        <begin position="15"/>
        <end position="75"/>
    </location>
</feature>
<protein>
    <submittedName>
        <fullName evidence="6">AcrR family transcriptional regulator</fullName>
    </submittedName>
</protein>
<dbReference type="GO" id="GO:0045892">
    <property type="term" value="P:negative regulation of DNA-templated transcription"/>
    <property type="evidence" value="ECO:0007669"/>
    <property type="project" value="UniProtKB-ARBA"/>
</dbReference>
<dbReference type="PRINTS" id="PR00455">
    <property type="entry name" value="HTHTETR"/>
</dbReference>
<dbReference type="InterPro" id="IPR001647">
    <property type="entry name" value="HTH_TetR"/>
</dbReference>
<dbReference type="RefSeq" id="WP_202887291.1">
    <property type="nucleotide sequence ID" value="NZ_BAAAVN010000017.1"/>
</dbReference>
<keyword evidence="3" id="KW-0804">Transcription</keyword>
<keyword evidence="7" id="KW-1185">Reference proteome</keyword>
<dbReference type="Pfam" id="PF00440">
    <property type="entry name" value="TetR_N"/>
    <property type="match status" value="1"/>
</dbReference>
<dbReference type="Gene3D" id="1.10.10.60">
    <property type="entry name" value="Homeodomain-like"/>
    <property type="match status" value="1"/>
</dbReference>
<comment type="caution">
    <text evidence="6">The sequence shown here is derived from an EMBL/GenBank/DDBJ whole genome shotgun (WGS) entry which is preliminary data.</text>
</comment>
<dbReference type="InterPro" id="IPR039536">
    <property type="entry name" value="TetR_C_Proteobacteria"/>
</dbReference>
<evidence type="ECO:0000256" key="4">
    <source>
        <dbReference type="PROSITE-ProRule" id="PRU00335"/>
    </source>
</evidence>
<accession>A0A841DQI9</accession>
<evidence type="ECO:0000313" key="6">
    <source>
        <dbReference type="EMBL" id="MBB5978637.1"/>
    </source>
</evidence>
<keyword evidence="2 4" id="KW-0238">DNA-binding</keyword>
<dbReference type="EMBL" id="JACHNF010000001">
    <property type="protein sequence ID" value="MBB5978637.1"/>
    <property type="molecule type" value="Genomic_DNA"/>
</dbReference>
<feature type="DNA-binding region" description="H-T-H motif" evidence="4">
    <location>
        <begin position="38"/>
        <end position="57"/>
    </location>
</feature>
<dbReference type="GO" id="GO:0000976">
    <property type="term" value="F:transcription cis-regulatory region binding"/>
    <property type="evidence" value="ECO:0007669"/>
    <property type="project" value="TreeGrafter"/>
</dbReference>
<evidence type="ECO:0000313" key="7">
    <source>
        <dbReference type="Proteomes" id="UP000558997"/>
    </source>
</evidence>
<evidence type="ECO:0000256" key="2">
    <source>
        <dbReference type="ARBA" id="ARBA00023125"/>
    </source>
</evidence>
<dbReference type="InterPro" id="IPR050109">
    <property type="entry name" value="HTH-type_TetR-like_transc_reg"/>
</dbReference>
<dbReference type="AlphaFoldDB" id="A0A841DQI9"/>